<dbReference type="EMBL" id="JAVLET010000006">
    <property type="protein sequence ID" value="KAL0468674.1"/>
    <property type="molecule type" value="Genomic_DNA"/>
</dbReference>
<feature type="compositionally biased region" description="Low complexity" evidence="2">
    <location>
        <begin position="94"/>
        <end position="104"/>
    </location>
</feature>
<gene>
    <name evidence="3" type="ORF">QR685DRAFT_528436</name>
</gene>
<evidence type="ECO:0000256" key="1">
    <source>
        <dbReference type="SAM" id="Coils"/>
    </source>
</evidence>
<feature type="compositionally biased region" description="Low complexity" evidence="2">
    <location>
        <begin position="568"/>
        <end position="583"/>
    </location>
</feature>
<evidence type="ECO:0000256" key="2">
    <source>
        <dbReference type="SAM" id="MobiDB-lite"/>
    </source>
</evidence>
<name>A0ABR3D7K7_NEUIN</name>
<evidence type="ECO:0008006" key="5">
    <source>
        <dbReference type="Google" id="ProtNLM"/>
    </source>
</evidence>
<feature type="compositionally biased region" description="Basic and acidic residues" evidence="2">
    <location>
        <begin position="554"/>
        <end position="567"/>
    </location>
</feature>
<evidence type="ECO:0000313" key="4">
    <source>
        <dbReference type="Proteomes" id="UP001451303"/>
    </source>
</evidence>
<keyword evidence="4" id="KW-1185">Reference proteome</keyword>
<keyword evidence="1" id="KW-0175">Coiled coil</keyword>
<sequence>MRPSVQFTTTAFDTTQLTQATIVLVTGPDTGIQSTNHTRAFGLVCPTMADDLLYLSSLTVSRDKQLAKHLDGIRSQCISQHGSLRSNSATGAHPSVSTTISSSSSPPPKFLVTCPDCYRKALDLVRARYHQSRAAAAGEWCTTRRSFLRDIDTMLAGAKEYQVDPRTIDDRVQAERDSWYLEVVQSSLVRLLRTVIGKLDDAVLPEDADPAAAAAAKDHIVERIEELQQARQAARSHQNVLRLAEDIDKLLQGGKDENGDATMTGMDTAGFPPEFAAAETSDEDRVEIMRKSFCSTVAQGGDEKNLQGSQKKYFDMFKNGTPLGQVIDRILDDRKEATGAHAKIGQVKKRLEDLKRARAAYELQKTKKASISEHKVPEELYNLPACHNCGQMPKTRDFLSCPLCMVLVQKGVRERQTVWCSPGCNTEGLPSHIETDHQCASRDDCVQVNPLRHSHQHYDPDQDVNMDGTSTVASSPVDSDPNASSPVCFCRECLTTLKCESVFCSLRCYDLNFQGHRENIHMPTRRQLNITLIDRQHLEYFPMPPLSSSSGPSARDRDRDRGDRDSYNNRNRNNNDNNNDDGGPNSGLGENPPFLQIRTRYKARNIKDHVIPFDEAISNWEEANQVKAQI</sequence>
<accession>A0ABR3D7K7</accession>
<feature type="region of interest" description="Disordered" evidence="2">
    <location>
        <begin position="456"/>
        <end position="484"/>
    </location>
</feature>
<protein>
    <recommendedName>
        <fullName evidence="5">Suppressor of anucleate metulae protein B</fullName>
    </recommendedName>
</protein>
<feature type="region of interest" description="Disordered" evidence="2">
    <location>
        <begin position="84"/>
        <end position="107"/>
    </location>
</feature>
<proteinExistence type="predicted"/>
<feature type="compositionally biased region" description="Polar residues" evidence="2">
    <location>
        <begin position="467"/>
        <end position="484"/>
    </location>
</feature>
<organism evidence="3 4">
    <name type="scientific">Neurospora intermedia</name>
    <dbReference type="NCBI Taxonomy" id="5142"/>
    <lineage>
        <taxon>Eukaryota</taxon>
        <taxon>Fungi</taxon>
        <taxon>Dikarya</taxon>
        <taxon>Ascomycota</taxon>
        <taxon>Pezizomycotina</taxon>
        <taxon>Sordariomycetes</taxon>
        <taxon>Sordariomycetidae</taxon>
        <taxon>Sordariales</taxon>
        <taxon>Sordariaceae</taxon>
        <taxon>Neurospora</taxon>
    </lineage>
</organism>
<evidence type="ECO:0000313" key="3">
    <source>
        <dbReference type="EMBL" id="KAL0468674.1"/>
    </source>
</evidence>
<feature type="coiled-coil region" evidence="1">
    <location>
        <begin position="217"/>
        <end position="247"/>
    </location>
</feature>
<dbReference type="Proteomes" id="UP001451303">
    <property type="component" value="Unassembled WGS sequence"/>
</dbReference>
<comment type="caution">
    <text evidence="3">The sequence shown here is derived from an EMBL/GenBank/DDBJ whole genome shotgun (WGS) entry which is preliminary data.</text>
</comment>
<reference evidence="3 4" key="1">
    <citation type="submission" date="2023-09" db="EMBL/GenBank/DDBJ databases">
        <title>Multi-omics analysis of a traditional fermented food reveals byproduct-associated fungal strains for waste-to-food upcycling.</title>
        <authorList>
            <consortium name="Lawrence Berkeley National Laboratory"/>
            <person name="Rekdal V.M."/>
            <person name="Villalobos-Escobedo J.M."/>
            <person name="Rodriguez-Valeron N."/>
            <person name="Garcia M.O."/>
            <person name="Vasquez D.P."/>
            <person name="Damayanti I."/>
            <person name="Sorensen P.M."/>
            <person name="Baidoo E.E."/>
            <person name="De Carvalho A.C."/>
            <person name="Riley R."/>
            <person name="Lipzen A."/>
            <person name="He G."/>
            <person name="Yan M."/>
            <person name="Haridas S."/>
            <person name="Daum C."/>
            <person name="Yoshinaga Y."/>
            <person name="Ng V."/>
            <person name="Grigoriev I.V."/>
            <person name="Munk R."/>
            <person name="Nuraida L."/>
            <person name="Wijaya C.H."/>
            <person name="Morales P.-C."/>
            <person name="Keasling J.D."/>
        </authorList>
    </citation>
    <scope>NUCLEOTIDE SEQUENCE [LARGE SCALE GENOMIC DNA]</scope>
    <source>
        <strain evidence="3 4">FGSC 2613</strain>
    </source>
</reference>
<feature type="region of interest" description="Disordered" evidence="2">
    <location>
        <begin position="541"/>
        <end position="593"/>
    </location>
</feature>